<sequence>MLKKIILRLLPPGEENRTDPHLLTRNLQYDKTIRCLKFKFFATGGYDRCPSVNRMLSLLILGIIVAVNDSIARTISLQRKKFLSSVWSIPPNIQIVSLVSSELVRFLIIPLRDKTLSSTSTIIQHPPDTTDLFSK</sequence>
<evidence type="ECO:0000313" key="2">
    <source>
        <dbReference type="Proteomes" id="UP000034350"/>
    </source>
</evidence>
<gene>
    <name evidence="1" type="ORF">AAJ76_400056398</name>
</gene>
<dbReference type="GeneID" id="36320487"/>
<reference evidence="1 2" key="1">
    <citation type="journal article" date="2015" name="Environ. Microbiol.">
        <title>Genome analyses suggest the presence of polyploidy and recent human-driven expansions in eight global populations of the honeybee pathogen Nosema ceranae.</title>
        <authorList>
            <person name="Pelin A."/>
            <person name="Selman M."/>
            <person name="Aris-Brosou S."/>
            <person name="Farinelli L."/>
            <person name="Corradi N."/>
        </authorList>
    </citation>
    <scope>NUCLEOTIDE SEQUENCE [LARGE SCALE GENOMIC DNA]</scope>
    <source>
        <strain evidence="1 2">PA08 1199</strain>
    </source>
</reference>
<dbReference type="RefSeq" id="XP_024332066.1">
    <property type="nucleotide sequence ID" value="XM_024475541.1"/>
</dbReference>
<accession>A0A0F9ZG90</accession>
<keyword evidence="2" id="KW-1185">Reference proteome</keyword>
<dbReference type="AlphaFoldDB" id="A0A0F9ZG90"/>
<evidence type="ECO:0000313" key="1">
    <source>
        <dbReference type="EMBL" id="KKO76324.1"/>
    </source>
</evidence>
<name>A0A0F9ZG90_9MICR</name>
<dbReference type="Proteomes" id="UP000034350">
    <property type="component" value="Unassembled WGS sequence"/>
</dbReference>
<organism evidence="1 2">
    <name type="scientific">Vairimorpha ceranae</name>
    <dbReference type="NCBI Taxonomy" id="40302"/>
    <lineage>
        <taxon>Eukaryota</taxon>
        <taxon>Fungi</taxon>
        <taxon>Fungi incertae sedis</taxon>
        <taxon>Microsporidia</taxon>
        <taxon>Nosematidae</taxon>
        <taxon>Vairimorpha</taxon>
    </lineage>
</organism>
<dbReference type="VEuPathDB" id="MicrosporidiaDB:AAJ76_400056398"/>
<dbReference type="VEuPathDB" id="MicrosporidiaDB:NCER_101684"/>
<comment type="caution">
    <text evidence="1">The sequence shown here is derived from an EMBL/GenBank/DDBJ whole genome shotgun (WGS) entry which is preliminary data.</text>
</comment>
<protein>
    <submittedName>
        <fullName evidence="1">Uncharacterized protein</fullName>
    </submittedName>
</protein>
<dbReference type="EMBL" id="JPQZ01000004">
    <property type="protein sequence ID" value="KKO76324.1"/>
    <property type="molecule type" value="Genomic_DNA"/>
</dbReference>
<proteinExistence type="predicted"/>